<sequence>MSNPLVSPTLEHRSLLARTAASNNASASSSSSSSSPAAAPLAPLSSSSIINGSGPSSAPNSHARAYLDAISPPARRLALQRTSSSVSYKPQKPSSLAASVAGSEHDDDDDEEDEDERQDDHEARRRRSQSSSRAGTSGFSGVSSSASSTSSASLRNSLAMSSSSSPPEDQSIASSTATTTAASTPPTIDVSSILSLLDDVHLDEEDKIERVRDRLGLWLEEIEGGVKPSPFRLDTVVLDLMHRHREDVNPTGASFPSSPLRRPGSARSFSGQNLHRPWTPSKTPSAASIQNGSDAPNAALSPTSSAHLGGVPAPPRSSSPAPTGPDPGVIGSGSPRGSPRFWNRAPAPLSISSTHRDSFDSTASIAGSSSSPWGGFNLLGSPSTTPASSSTAGSSSWLNAPSSPRSAVPPPGLPSTATTASAASSSGTGLTTPAQTQSSSSRPTSPSPFNSPRLNVAAVAFKPRTPSASTSASSTAGSVLSSSAGTGAGTGAAISIPARRGDLAAPARRSSSQAILHKNHPVGADDEDEDDEFSPFAGAPAKADALVAPGSSYYSSSGGSSFGEAGGEMALAATAVAAGEEDETGLSGGAATPFDVLFSILSGVGASSSAGTAQWTPEQVEEALAAHSWDVEATLSAIVDAGGKPPAAGSARNSNLTAAATRSPRPPPTGPASWAGGATGRSSSGVSLMSRDVFSSIRGGTGGNGWSSSISSRSRPGGLTGSPALSNASPLASPQPSHSSAFASGGSGPVGPGRVCRYFLSGDCRRADCRFSHDLSKALCKFWLRGQCLNDPCPFLHDEGVLLALANGGAPGGGVTSDAGDKDGGRQSQQVDDFPELLPPSGPRAQRAASASTSGPPAGAPTGPAASDPTRSRWVHAVQRNPAASSSTGPIASGITTPVAAMLAGSAPGSEGAIHLQARNAPVTRPPLGPRTASSTSSTAGPTSTVTSSKPPNRIPLHPPTLLPTLSHAAAHYTSHRSSLLPLIEQRNRCLARASEAFRSGDGAEARRWSAEGQALNREVASKSGGVARGIVRERMAEVRERLMGGGDAAGGGGGMGVGGSTEPAARGLKGRVLANGLALCLGVARKEALPTSAGGANLSAAERTEILVDLHGLHASEAVEIVEEVLLSLEEESEMRGLVYLAVGVGKHTSVATDKRRGTRVSAGVKGWLSGWGYPHVEWEGVVGVDGLSHW</sequence>
<name>A0A316ULN6_9BASI</name>
<feature type="compositionally biased region" description="Acidic residues" evidence="2">
    <location>
        <begin position="524"/>
        <end position="533"/>
    </location>
</feature>
<feature type="region of interest" description="Disordered" evidence="2">
    <location>
        <begin position="644"/>
        <end position="686"/>
    </location>
</feature>
<dbReference type="Pfam" id="PF14608">
    <property type="entry name" value="zf-CCCH_2"/>
    <property type="match status" value="2"/>
</dbReference>
<feature type="zinc finger region" description="C3H1-type" evidence="1">
    <location>
        <begin position="774"/>
        <end position="800"/>
    </location>
</feature>
<dbReference type="PANTHER" id="PTHR46651">
    <property type="entry name" value="POLYADENYLATE-BINDING PROTEIN-INTERACTING PROTEIN 7"/>
    <property type="match status" value="1"/>
</dbReference>
<keyword evidence="1" id="KW-0863">Zinc-finger</keyword>
<dbReference type="PROSITE" id="PS50103">
    <property type="entry name" value="ZF_C3H1"/>
    <property type="match status" value="2"/>
</dbReference>
<dbReference type="EMBL" id="KZ819674">
    <property type="protein sequence ID" value="PWN25718.1"/>
    <property type="molecule type" value="Genomic_DNA"/>
</dbReference>
<feature type="domain" description="C3H1-type" evidence="3">
    <location>
        <begin position="755"/>
        <end position="773"/>
    </location>
</feature>
<feature type="compositionally biased region" description="Pro residues" evidence="2">
    <location>
        <begin position="312"/>
        <end position="325"/>
    </location>
</feature>
<dbReference type="SMART" id="SM01162">
    <property type="entry name" value="DUF1771"/>
    <property type="match status" value="1"/>
</dbReference>
<dbReference type="RefSeq" id="XP_025360330.1">
    <property type="nucleotide sequence ID" value="XM_025506744.1"/>
</dbReference>
<feature type="compositionally biased region" description="Low complexity" evidence="2">
    <location>
        <begin position="414"/>
        <end position="452"/>
    </location>
</feature>
<feature type="compositionally biased region" description="Low complexity" evidence="2">
    <location>
        <begin position="129"/>
        <end position="188"/>
    </location>
</feature>
<feature type="compositionally biased region" description="Acidic residues" evidence="2">
    <location>
        <begin position="105"/>
        <end position="117"/>
    </location>
</feature>
<feature type="compositionally biased region" description="Low complexity" evidence="2">
    <location>
        <begin position="20"/>
        <end position="57"/>
    </location>
</feature>
<keyword evidence="1" id="KW-0862">Zinc</keyword>
<dbReference type="Gene3D" id="3.30.1370.110">
    <property type="match status" value="1"/>
</dbReference>
<feature type="compositionally biased region" description="Polar residues" evidence="2">
    <location>
        <begin position="80"/>
        <end position="97"/>
    </location>
</feature>
<dbReference type="InterPro" id="IPR053242">
    <property type="entry name" value="PAM2-like_domain"/>
</dbReference>
<feature type="compositionally biased region" description="Low complexity" evidence="2">
    <location>
        <begin position="380"/>
        <end position="406"/>
    </location>
</feature>
<feature type="compositionally biased region" description="Low complexity" evidence="2">
    <location>
        <begin position="932"/>
        <end position="949"/>
    </location>
</feature>
<dbReference type="InterPro" id="IPR002625">
    <property type="entry name" value="Smr_dom"/>
</dbReference>
<dbReference type="AlphaFoldDB" id="A0A316ULN6"/>
<feature type="domain" description="Smr" evidence="4">
    <location>
        <begin position="1109"/>
        <end position="1189"/>
    </location>
</feature>
<feature type="region of interest" description="Disordered" evidence="2">
    <location>
        <begin position="812"/>
        <end position="873"/>
    </location>
</feature>
<evidence type="ECO:0000259" key="4">
    <source>
        <dbReference type="PROSITE" id="PS50828"/>
    </source>
</evidence>
<feature type="compositionally biased region" description="Low complexity" evidence="2">
    <location>
        <begin position="465"/>
        <end position="498"/>
    </location>
</feature>
<keyword evidence="1" id="KW-0479">Metal-binding</keyword>
<dbReference type="STRING" id="1569628.A0A316ULN6"/>
<dbReference type="Gene3D" id="4.10.1000.10">
    <property type="entry name" value="Zinc finger, CCCH-type"/>
    <property type="match status" value="1"/>
</dbReference>
<evidence type="ECO:0000256" key="2">
    <source>
        <dbReference type="SAM" id="MobiDB-lite"/>
    </source>
</evidence>
<dbReference type="InterPro" id="IPR000571">
    <property type="entry name" value="Znf_CCCH"/>
</dbReference>
<reference evidence="5 6" key="1">
    <citation type="journal article" date="2018" name="Mol. Biol. Evol.">
        <title>Broad Genomic Sampling Reveals a Smut Pathogenic Ancestry of the Fungal Clade Ustilaginomycotina.</title>
        <authorList>
            <person name="Kijpornyongpan T."/>
            <person name="Mondo S.J."/>
            <person name="Barry K."/>
            <person name="Sandor L."/>
            <person name="Lee J."/>
            <person name="Lipzen A."/>
            <person name="Pangilinan J."/>
            <person name="LaButti K."/>
            <person name="Hainaut M."/>
            <person name="Henrissat B."/>
            <person name="Grigoriev I.V."/>
            <person name="Spatafora J.W."/>
            <person name="Aime M.C."/>
        </authorList>
    </citation>
    <scope>NUCLEOTIDE SEQUENCE [LARGE SCALE GENOMIC DNA]</scope>
    <source>
        <strain evidence="5 6">MCA 5214</strain>
    </source>
</reference>
<dbReference type="SUPFAM" id="SSF160443">
    <property type="entry name" value="SMR domain-like"/>
    <property type="match status" value="1"/>
</dbReference>
<feature type="compositionally biased region" description="Low complexity" evidence="2">
    <location>
        <begin position="706"/>
        <end position="744"/>
    </location>
</feature>
<dbReference type="PANTHER" id="PTHR46651:SF1">
    <property type="entry name" value="SMALL MUTS RELATED FAMILY PROTEIN"/>
    <property type="match status" value="1"/>
</dbReference>
<proteinExistence type="predicted"/>
<keyword evidence="6" id="KW-1185">Reference proteome</keyword>
<dbReference type="InterPro" id="IPR013899">
    <property type="entry name" value="DUF1771"/>
</dbReference>
<gene>
    <name evidence="5" type="ORF">BDZ90DRAFT_233728</name>
</gene>
<feature type="region of interest" description="Disordered" evidence="2">
    <location>
        <begin position="247"/>
        <end position="533"/>
    </location>
</feature>
<organism evidence="5 6">
    <name type="scientific">Jaminaea rosea</name>
    <dbReference type="NCBI Taxonomy" id="1569628"/>
    <lineage>
        <taxon>Eukaryota</taxon>
        <taxon>Fungi</taxon>
        <taxon>Dikarya</taxon>
        <taxon>Basidiomycota</taxon>
        <taxon>Ustilaginomycotina</taxon>
        <taxon>Exobasidiomycetes</taxon>
        <taxon>Microstromatales</taxon>
        <taxon>Microstromatales incertae sedis</taxon>
        <taxon>Jaminaea</taxon>
    </lineage>
</organism>
<dbReference type="Pfam" id="PF08590">
    <property type="entry name" value="DUF1771"/>
    <property type="match status" value="1"/>
</dbReference>
<accession>A0A316ULN6</accession>
<dbReference type="PROSITE" id="PS50828">
    <property type="entry name" value="SMR"/>
    <property type="match status" value="1"/>
</dbReference>
<feature type="compositionally biased region" description="Polar residues" evidence="2">
    <location>
        <begin position="280"/>
        <end position="306"/>
    </location>
</feature>
<evidence type="ECO:0000259" key="3">
    <source>
        <dbReference type="PROSITE" id="PS50103"/>
    </source>
</evidence>
<feature type="compositionally biased region" description="Low complexity" evidence="2">
    <location>
        <begin position="848"/>
        <end position="867"/>
    </location>
</feature>
<dbReference type="SMART" id="SM00356">
    <property type="entry name" value="ZnF_C3H1"/>
    <property type="match status" value="2"/>
</dbReference>
<dbReference type="GO" id="GO:0008270">
    <property type="term" value="F:zinc ion binding"/>
    <property type="evidence" value="ECO:0007669"/>
    <property type="project" value="UniProtKB-KW"/>
</dbReference>
<feature type="domain" description="C3H1-type" evidence="3">
    <location>
        <begin position="774"/>
        <end position="800"/>
    </location>
</feature>
<evidence type="ECO:0000313" key="5">
    <source>
        <dbReference type="EMBL" id="PWN25718.1"/>
    </source>
</evidence>
<feature type="region of interest" description="Disordered" evidence="2">
    <location>
        <begin position="920"/>
        <end position="955"/>
    </location>
</feature>
<protein>
    <recommendedName>
        <fullName evidence="7">DUF1771-domain-containing protein</fullName>
    </recommendedName>
</protein>
<evidence type="ECO:0008006" key="7">
    <source>
        <dbReference type="Google" id="ProtNLM"/>
    </source>
</evidence>
<dbReference type="OrthoDB" id="3247158at2759"/>
<feature type="region of interest" description="Disordered" evidence="2">
    <location>
        <begin position="1"/>
        <end position="191"/>
    </location>
</feature>
<dbReference type="GeneID" id="37028567"/>
<evidence type="ECO:0000256" key="1">
    <source>
        <dbReference type="PROSITE-ProRule" id="PRU00723"/>
    </source>
</evidence>
<evidence type="ECO:0000313" key="6">
    <source>
        <dbReference type="Proteomes" id="UP000245884"/>
    </source>
</evidence>
<feature type="compositionally biased region" description="Low complexity" evidence="2">
    <location>
        <begin position="360"/>
        <end position="371"/>
    </location>
</feature>
<dbReference type="InterPro" id="IPR036063">
    <property type="entry name" value="Smr_dom_sf"/>
</dbReference>
<feature type="region of interest" description="Disordered" evidence="2">
    <location>
        <begin position="700"/>
        <end position="748"/>
    </location>
</feature>
<dbReference type="Proteomes" id="UP000245884">
    <property type="component" value="Unassembled WGS sequence"/>
</dbReference>
<feature type="zinc finger region" description="C3H1-type" evidence="1">
    <location>
        <begin position="755"/>
        <end position="773"/>
    </location>
</feature>